<keyword evidence="5" id="KW-1185">Reference proteome</keyword>
<dbReference type="InterPro" id="IPR000863">
    <property type="entry name" value="Sulfotransferase_dom"/>
</dbReference>
<evidence type="ECO:0000256" key="2">
    <source>
        <dbReference type="ARBA" id="ARBA00022679"/>
    </source>
</evidence>
<organism evidence="4 5">
    <name type="scientific">Nonomuraea typhae</name>
    <dbReference type="NCBI Taxonomy" id="2603600"/>
    <lineage>
        <taxon>Bacteria</taxon>
        <taxon>Bacillati</taxon>
        <taxon>Actinomycetota</taxon>
        <taxon>Actinomycetes</taxon>
        <taxon>Streptosporangiales</taxon>
        <taxon>Streptosporangiaceae</taxon>
        <taxon>Nonomuraea</taxon>
    </lineage>
</organism>
<name>A0ABW7Z8T6_9ACTN</name>
<dbReference type="SUPFAM" id="SSF52540">
    <property type="entry name" value="P-loop containing nucleoside triphosphate hydrolases"/>
    <property type="match status" value="1"/>
</dbReference>
<reference evidence="4 5" key="1">
    <citation type="submission" date="2024-10" db="EMBL/GenBank/DDBJ databases">
        <title>The Natural Products Discovery Center: Release of the First 8490 Sequenced Strains for Exploring Actinobacteria Biosynthetic Diversity.</title>
        <authorList>
            <person name="Kalkreuter E."/>
            <person name="Kautsar S.A."/>
            <person name="Yang D."/>
            <person name="Bader C.D."/>
            <person name="Teijaro C.N."/>
            <person name="Fluegel L."/>
            <person name="Davis C.M."/>
            <person name="Simpson J.R."/>
            <person name="Lauterbach L."/>
            <person name="Steele A.D."/>
            <person name="Gui C."/>
            <person name="Meng S."/>
            <person name="Li G."/>
            <person name="Viehrig K."/>
            <person name="Ye F."/>
            <person name="Su P."/>
            <person name="Kiefer A.F."/>
            <person name="Nichols A."/>
            <person name="Cepeda A.J."/>
            <person name="Yan W."/>
            <person name="Fan B."/>
            <person name="Jiang Y."/>
            <person name="Adhikari A."/>
            <person name="Zheng C.-J."/>
            <person name="Schuster L."/>
            <person name="Cowan T.M."/>
            <person name="Smanski M.J."/>
            <person name="Chevrette M.G."/>
            <person name="De Carvalho L.P.S."/>
            <person name="Shen B."/>
        </authorList>
    </citation>
    <scope>NUCLEOTIDE SEQUENCE [LARGE SCALE GENOMIC DNA]</scope>
    <source>
        <strain evidence="4 5">NPDC050545</strain>
    </source>
</reference>
<dbReference type="EMBL" id="JBITGY010000015">
    <property type="protein sequence ID" value="MFI6504570.1"/>
    <property type="molecule type" value="Genomic_DNA"/>
</dbReference>
<dbReference type="PANTHER" id="PTHR11783">
    <property type="entry name" value="SULFOTRANSFERASE SULT"/>
    <property type="match status" value="1"/>
</dbReference>
<dbReference type="Pfam" id="PF00685">
    <property type="entry name" value="Sulfotransfer_1"/>
    <property type="match status" value="1"/>
</dbReference>
<dbReference type="RefSeq" id="WP_397090354.1">
    <property type="nucleotide sequence ID" value="NZ_JBITGY010000015.1"/>
</dbReference>
<accession>A0ABW7Z8T6</accession>
<comment type="caution">
    <text evidence="4">The sequence shown here is derived from an EMBL/GenBank/DDBJ whole genome shotgun (WGS) entry which is preliminary data.</text>
</comment>
<gene>
    <name evidence="4" type="ORF">ACIBG2_44795</name>
</gene>
<sequence length="290" mass="33018">MTPLPAREENFRETSTFWSHGSETRTCWLDFETRPDDIVISPPAKCGTTWLQQICALLVFSPGDLPAPLADVSLWLDTPLIPQEDVRARLAAQRHRRIIKAHLPLDALPMREGVTYIIGARHPLDAAVSLYHHMDNLVRKRMTLPPLREWLVSWIDEQVAEPASQPESLPGVLSHLTQAWLRRDEPPIVLVHYADLSAALEGQMRRLADRLGIRIPDDRWPELVRKSTFTAMREDADRLAPRVSFKDRTAFFRTGRSGAGRESLTEEELARYHARAAALAPADLLTWLHR</sequence>
<protein>
    <submittedName>
        <fullName evidence="4">Sulfotransferase domain-containing protein</fullName>
    </submittedName>
</protein>
<evidence type="ECO:0000313" key="5">
    <source>
        <dbReference type="Proteomes" id="UP001612741"/>
    </source>
</evidence>
<feature type="domain" description="Sulfotransferase" evidence="3">
    <location>
        <begin position="35"/>
        <end position="273"/>
    </location>
</feature>
<dbReference type="InterPro" id="IPR027417">
    <property type="entry name" value="P-loop_NTPase"/>
</dbReference>
<keyword evidence="2" id="KW-0808">Transferase</keyword>
<evidence type="ECO:0000259" key="3">
    <source>
        <dbReference type="Pfam" id="PF00685"/>
    </source>
</evidence>
<evidence type="ECO:0000256" key="1">
    <source>
        <dbReference type="ARBA" id="ARBA00005771"/>
    </source>
</evidence>
<dbReference type="Proteomes" id="UP001612741">
    <property type="component" value="Unassembled WGS sequence"/>
</dbReference>
<dbReference type="Gene3D" id="3.40.50.300">
    <property type="entry name" value="P-loop containing nucleotide triphosphate hydrolases"/>
    <property type="match status" value="1"/>
</dbReference>
<evidence type="ECO:0000313" key="4">
    <source>
        <dbReference type="EMBL" id="MFI6504570.1"/>
    </source>
</evidence>
<comment type="similarity">
    <text evidence="1">Belongs to the sulfotransferase 1 family.</text>
</comment>
<proteinExistence type="inferred from homology"/>